<evidence type="ECO:0000313" key="1">
    <source>
        <dbReference type="EMBL" id="CAI9159836.1"/>
    </source>
</evidence>
<organism evidence="1 2">
    <name type="scientific">Rangifer tarandus platyrhynchus</name>
    <name type="common">Svalbard reindeer</name>
    <dbReference type="NCBI Taxonomy" id="3082113"/>
    <lineage>
        <taxon>Eukaryota</taxon>
        <taxon>Metazoa</taxon>
        <taxon>Chordata</taxon>
        <taxon>Craniata</taxon>
        <taxon>Vertebrata</taxon>
        <taxon>Euteleostomi</taxon>
        <taxon>Mammalia</taxon>
        <taxon>Eutheria</taxon>
        <taxon>Laurasiatheria</taxon>
        <taxon>Artiodactyla</taxon>
        <taxon>Ruminantia</taxon>
        <taxon>Pecora</taxon>
        <taxon>Cervidae</taxon>
        <taxon>Odocoileinae</taxon>
        <taxon>Rangifer</taxon>
    </lineage>
</organism>
<protein>
    <submittedName>
        <fullName evidence="1">Uncharacterized protein</fullName>
    </submittedName>
</protein>
<proteinExistence type="predicted"/>
<reference evidence="1" key="1">
    <citation type="submission" date="2023-04" db="EMBL/GenBank/DDBJ databases">
        <authorList>
            <consortium name="ELIXIR-Norway"/>
        </authorList>
    </citation>
    <scope>NUCLEOTIDE SEQUENCE [LARGE SCALE GENOMIC DNA]</scope>
</reference>
<evidence type="ECO:0000313" key="2">
    <source>
        <dbReference type="Proteomes" id="UP001176941"/>
    </source>
</evidence>
<gene>
    <name evidence="1" type="ORF">MRATA1EN1_LOCUS8798</name>
</gene>
<accession>A0ABN8YFC2</accession>
<name>A0ABN8YFC2_RANTA</name>
<keyword evidence="2" id="KW-1185">Reference proteome</keyword>
<dbReference type="EMBL" id="OX459955">
    <property type="protein sequence ID" value="CAI9159836.1"/>
    <property type="molecule type" value="Genomic_DNA"/>
</dbReference>
<sequence length="67" mass="6927">MAGSMVGVYNCQDFQPGVQYRETGKALWKGGGGKAKALAILALLLTGSVTNGSHSASLSLSVSTKRR</sequence>
<dbReference type="Proteomes" id="UP001176941">
    <property type="component" value="Chromosome 19"/>
</dbReference>